<evidence type="ECO:0000313" key="2">
    <source>
        <dbReference type="EMBL" id="BAI62611.1"/>
    </source>
</evidence>
<organism evidence="2 3">
    <name type="scientific">Methanocella paludicola (strain DSM 17711 / JCM 13418 / NBRC 101707 / SANAE)</name>
    <dbReference type="NCBI Taxonomy" id="304371"/>
    <lineage>
        <taxon>Archaea</taxon>
        <taxon>Methanobacteriati</taxon>
        <taxon>Methanobacteriota</taxon>
        <taxon>Stenosarchaea group</taxon>
        <taxon>Methanomicrobia</taxon>
        <taxon>Methanocellales</taxon>
        <taxon>Methanocellaceae</taxon>
        <taxon>Methanocella</taxon>
    </lineage>
</organism>
<dbReference type="EMBL" id="AP011532">
    <property type="protein sequence ID" value="BAI62611.1"/>
    <property type="molecule type" value="Genomic_DNA"/>
</dbReference>
<dbReference type="KEGG" id="mpd:MCP_2539"/>
<dbReference type="OrthoDB" id="132546at2157"/>
<name>D1Z1N9_METPS</name>
<dbReference type="GeneID" id="8682289"/>
<evidence type="ECO:0000259" key="1">
    <source>
        <dbReference type="Pfam" id="PF00534"/>
    </source>
</evidence>
<dbReference type="Pfam" id="PF00534">
    <property type="entry name" value="Glycos_transf_1"/>
    <property type="match status" value="1"/>
</dbReference>
<feature type="domain" description="Glycosyl transferase family 1" evidence="1">
    <location>
        <begin position="206"/>
        <end position="351"/>
    </location>
</feature>
<reference evidence="2 3" key="2">
    <citation type="journal article" date="2008" name="Int. J. Syst. Evol. Microbiol.">
        <title>Methanocella paludicola gen. nov., sp. nov., a methane-producing archaeon, the first isolate of the lineage 'Rice Cluster I', and proposal of the new archaeal order Methanocellales ord. nov.</title>
        <authorList>
            <person name="Sakai S."/>
            <person name="Imachi H."/>
            <person name="Hanada S."/>
            <person name="Ohashi A."/>
            <person name="Harada H."/>
            <person name="Kamagata Y."/>
        </authorList>
    </citation>
    <scope>NUCLEOTIDE SEQUENCE [LARGE SCALE GENOMIC DNA]</scope>
    <source>
        <strain evidence="3">DSM 17711 / JCM 13418 / NBRC 101707 / SANAE</strain>
    </source>
</reference>
<proteinExistence type="predicted"/>
<dbReference type="PANTHER" id="PTHR12526">
    <property type="entry name" value="GLYCOSYLTRANSFERASE"/>
    <property type="match status" value="1"/>
</dbReference>
<dbReference type="CAZy" id="GT4">
    <property type="family name" value="Glycosyltransferase Family 4"/>
</dbReference>
<sequence>MQEKSIGSTHRSSDRAEKVLLITGPSSQISEIFTRNLLCILKRLARVSFIGHLGDPEALVGLEAHYDVSRPFANSNIVFRALNYLFIQVRIALDAIGENDSRAAIFFLSDNLVLSMVLMKLIRPRMKIISFPGGRTCEAYMRKKSLLYYPFVLLEKASYMLSDRIILYSPNLISEWQLKSYGGKVLVAHEHFLDLGLFSIREAYASRPPVIGYVGRLSEEKGVLEFVHAIPDVLKARNDVRFLIIGQGPLSEKIKGYLDEQGLSSQVTMIPWVPHDLLPVYLNGLRLLVLPSYTEGLPNIMIESLACGTPFLATAVGAIQDFIQDGVTGFIMPDNAPNHISGDIIRALNSNASGEIVVNGRRLVEREFSYGATVEKYARILKQI</sequence>
<dbReference type="AlphaFoldDB" id="D1Z1N9"/>
<reference evidence="2 3" key="1">
    <citation type="journal article" date="2007" name="Appl. Environ. Microbiol.">
        <title>Isolation of key methanogens for global methane emission from rice paddy fields: a novel isolate affiliated with the clone cluster rice cluster I.</title>
        <authorList>
            <person name="Sakai S."/>
            <person name="Imachi H."/>
            <person name="Sekiguchi Y."/>
            <person name="Ohashi A."/>
            <person name="Harada H."/>
            <person name="Kamagata Y."/>
        </authorList>
    </citation>
    <scope>NUCLEOTIDE SEQUENCE [LARGE SCALE GENOMIC DNA]</scope>
    <source>
        <strain evidence="3">DSM 17711 / JCM 13418 / NBRC 101707 / SANAE</strain>
    </source>
</reference>
<dbReference type="STRING" id="304371.MCP_2539"/>
<accession>D1Z1N9</accession>
<dbReference type="SUPFAM" id="SSF53756">
    <property type="entry name" value="UDP-Glycosyltransferase/glycogen phosphorylase"/>
    <property type="match status" value="1"/>
</dbReference>
<reference evidence="3" key="3">
    <citation type="journal article" date="2011" name="PLoS ONE">
        <title>Genome sequence of a mesophilic hydrogenotrophic methanogen Methanocella paludicola, the first cultivated representative of the order Methanocellales.</title>
        <authorList>
            <person name="Sakai S."/>
            <person name="Takaki Y."/>
            <person name="Shimamura S."/>
            <person name="Sekine M."/>
            <person name="Tajima T."/>
            <person name="Kosugi H."/>
            <person name="Ichikawa N."/>
            <person name="Tasumi E."/>
            <person name="Hiraki A.T."/>
            <person name="Shimizu A."/>
            <person name="Kato Y."/>
            <person name="Nishiko R."/>
            <person name="Mori K."/>
            <person name="Fujita N."/>
            <person name="Imachi H."/>
            <person name="Takai K."/>
        </authorList>
    </citation>
    <scope>NUCLEOTIDE SEQUENCE [LARGE SCALE GENOMIC DNA]</scope>
    <source>
        <strain evidence="3">DSM 17711 / JCM 13418 / NBRC 101707 / SANAE</strain>
    </source>
</reference>
<dbReference type="InterPro" id="IPR001296">
    <property type="entry name" value="Glyco_trans_1"/>
</dbReference>
<dbReference type="InParanoid" id="D1Z1N9"/>
<dbReference type="RefSeq" id="WP_012901285.1">
    <property type="nucleotide sequence ID" value="NC_013665.1"/>
</dbReference>
<evidence type="ECO:0000313" key="3">
    <source>
        <dbReference type="Proteomes" id="UP000001882"/>
    </source>
</evidence>
<dbReference type="Proteomes" id="UP000001882">
    <property type="component" value="Chromosome"/>
</dbReference>
<dbReference type="eggNOG" id="arCOG01407">
    <property type="taxonomic scope" value="Archaea"/>
</dbReference>
<dbReference type="GO" id="GO:0016757">
    <property type="term" value="F:glycosyltransferase activity"/>
    <property type="evidence" value="ECO:0007669"/>
    <property type="project" value="InterPro"/>
</dbReference>
<keyword evidence="3" id="KW-1185">Reference proteome</keyword>
<dbReference type="Gene3D" id="3.40.50.2000">
    <property type="entry name" value="Glycogen Phosphorylase B"/>
    <property type="match status" value="2"/>
</dbReference>
<gene>
    <name evidence="2" type="ordered locus">MCP_2539</name>
</gene>
<protein>
    <recommendedName>
        <fullName evidence="1">Glycosyl transferase family 1 domain-containing protein</fullName>
    </recommendedName>
</protein>